<comment type="caution">
    <text evidence="2">The sequence shown here is derived from an EMBL/GenBank/DDBJ whole genome shotgun (WGS) entry which is preliminary data.</text>
</comment>
<reference evidence="2" key="1">
    <citation type="journal article" date="2019" name="bioRxiv">
        <title>The Genome of the Zebra Mussel, Dreissena polymorpha: A Resource for Invasive Species Research.</title>
        <authorList>
            <person name="McCartney M.A."/>
            <person name="Auch B."/>
            <person name="Kono T."/>
            <person name="Mallez S."/>
            <person name="Zhang Y."/>
            <person name="Obille A."/>
            <person name="Becker A."/>
            <person name="Abrahante J.E."/>
            <person name="Garbe J."/>
            <person name="Badalamenti J.P."/>
            <person name="Herman A."/>
            <person name="Mangelson H."/>
            <person name="Liachko I."/>
            <person name="Sullivan S."/>
            <person name="Sone E.D."/>
            <person name="Koren S."/>
            <person name="Silverstein K.A.T."/>
            <person name="Beckman K.B."/>
            <person name="Gohl D.M."/>
        </authorList>
    </citation>
    <scope>NUCLEOTIDE SEQUENCE</scope>
    <source>
        <strain evidence="2">Duluth1</strain>
        <tissue evidence="2">Whole animal</tissue>
    </source>
</reference>
<evidence type="ECO:0000313" key="3">
    <source>
        <dbReference type="Proteomes" id="UP000828390"/>
    </source>
</evidence>
<protein>
    <submittedName>
        <fullName evidence="2">Uncharacterized protein</fullName>
    </submittedName>
</protein>
<feature type="region of interest" description="Disordered" evidence="1">
    <location>
        <begin position="1"/>
        <end position="60"/>
    </location>
</feature>
<evidence type="ECO:0000313" key="2">
    <source>
        <dbReference type="EMBL" id="KAH3821435.1"/>
    </source>
</evidence>
<dbReference type="AlphaFoldDB" id="A0A9D4JR24"/>
<accession>A0A9D4JR24</accession>
<proteinExistence type="predicted"/>
<dbReference type="EMBL" id="JAIWYP010000005">
    <property type="protein sequence ID" value="KAH3821435.1"/>
    <property type="molecule type" value="Genomic_DNA"/>
</dbReference>
<gene>
    <name evidence="2" type="ORF">DPMN_123199</name>
</gene>
<organism evidence="2 3">
    <name type="scientific">Dreissena polymorpha</name>
    <name type="common">Zebra mussel</name>
    <name type="synonym">Mytilus polymorpha</name>
    <dbReference type="NCBI Taxonomy" id="45954"/>
    <lineage>
        <taxon>Eukaryota</taxon>
        <taxon>Metazoa</taxon>
        <taxon>Spiralia</taxon>
        <taxon>Lophotrochozoa</taxon>
        <taxon>Mollusca</taxon>
        <taxon>Bivalvia</taxon>
        <taxon>Autobranchia</taxon>
        <taxon>Heteroconchia</taxon>
        <taxon>Euheterodonta</taxon>
        <taxon>Imparidentia</taxon>
        <taxon>Neoheterodontei</taxon>
        <taxon>Myida</taxon>
        <taxon>Dreissenoidea</taxon>
        <taxon>Dreissenidae</taxon>
        <taxon>Dreissena</taxon>
    </lineage>
</organism>
<dbReference type="Proteomes" id="UP000828390">
    <property type="component" value="Unassembled WGS sequence"/>
</dbReference>
<reference evidence="2" key="2">
    <citation type="submission" date="2020-11" db="EMBL/GenBank/DDBJ databases">
        <authorList>
            <person name="McCartney M.A."/>
            <person name="Auch B."/>
            <person name="Kono T."/>
            <person name="Mallez S."/>
            <person name="Becker A."/>
            <person name="Gohl D.M."/>
            <person name="Silverstein K.A.T."/>
            <person name="Koren S."/>
            <person name="Bechman K.B."/>
            <person name="Herman A."/>
            <person name="Abrahante J.E."/>
            <person name="Garbe J."/>
        </authorList>
    </citation>
    <scope>NUCLEOTIDE SEQUENCE</scope>
    <source>
        <strain evidence="2">Duluth1</strain>
        <tissue evidence="2">Whole animal</tissue>
    </source>
</reference>
<sequence length="60" mass="6591">MKTKRQQAETGHQDSNRASGQQWGIGSATGHRDSKRASGQQQGIRVFGRTSVVHKDSKRA</sequence>
<keyword evidence="3" id="KW-1185">Reference proteome</keyword>
<name>A0A9D4JR24_DREPO</name>
<evidence type="ECO:0000256" key="1">
    <source>
        <dbReference type="SAM" id="MobiDB-lite"/>
    </source>
</evidence>